<proteinExistence type="predicted"/>
<protein>
    <recommendedName>
        <fullName evidence="3">FLYWCH-type domain-containing protein</fullName>
    </recommendedName>
</protein>
<comment type="caution">
    <text evidence="1">The sequence shown here is derived from an EMBL/GenBank/DDBJ whole genome shotgun (WGS) entry which is preliminary data.</text>
</comment>
<evidence type="ECO:0008006" key="3">
    <source>
        <dbReference type="Google" id="ProtNLM"/>
    </source>
</evidence>
<dbReference type="OrthoDB" id="10029846at2759"/>
<dbReference type="HOGENOM" id="CLU_1797033_0_0_1"/>
<gene>
    <name evidence="1" type="ORF">NCER_102005</name>
</gene>
<organism evidence="1 2">
    <name type="scientific">Vairimorpha ceranae (strain BRL01)</name>
    <name type="common">Microsporidian parasite</name>
    <name type="synonym">Nosema ceranae</name>
    <dbReference type="NCBI Taxonomy" id="578460"/>
    <lineage>
        <taxon>Eukaryota</taxon>
        <taxon>Fungi</taxon>
        <taxon>Fungi incertae sedis</taxon>
        <taxon>Microsporidia</taxon>
        <taxon>Nosematidae</taxon>
        <taxon>Vairimorpha</taxon>
    </lineage>
</organism>
<dbReference type="InParanoid" id="C4VB73"/>
<dbReference type="VEuPathDB" id="MicrosporidiaDB:NCER_102005"/>
<name>C4VB73_VAIC1</name>
<dbReference type="KEGG" id="nce:NCER_102005"/>
<evidence type="ECO:0000313" key="1">
    <source>
        <dbReference type="EMBL" id="EEQ81529.1"/>
    </source>
</evidence>
<dbReference type="EMBL" id="ACOL01000427">
    <property type="protein sequence ID" value="EEQ81529.1"/>
    <property type="molecule type" value="Genomic_DNA"/>
</dbReference>
<dbReference type="Proteomes" id="UP000009082">
    <property type="component" value="Unassembled WGS sequence"/>
</dbReference>
<reference evidence="1 2" key="1">
    <citation type="journal article" date="2009" name="PLoS Pathog.">
        <title>Genomic analyses of the microsporidian Nosema ceranae, an emergent pathogen of honey bees.</title>
        <authorList>
            <person name="Cornman R.S."/>
            <person name="Chen Y.P."/>
            <person name="Schatz M.C."/>
            <person name="Street C."/>
            <person name="Zhao Y."/>
            <person name="Desany B."/>
            <person name="Egholm M."/>
            <person name="Hutchison S."/>
            <person name="Pettis J.S."/>
            <person name="Lipkin W.I."/>
            <person name="Evans J.D."/>
        </authorList>
    </citation>
    <scope>NUCLEOTIDE SEQUENCE [LARGE SCALE GENOMIC DNA]</scope>
    <source>
        <strain evidence="1 2">BRL01</strain>
    </source>
</reference>
<dbReference type="AlphaFoldDB" id="C4VB73"/>
<evidence type="ECO:0000313" key="2">
    <source>
        <dbReference type="Proteomes" id="UP000009082"/>
    </source>
</evidence>
<accession>C4VB73</accession>
<sequence>MQEMKYTIKCSVNLCSVKAIIKNDNEIFVKGLHNHSSNLNELLKLQLKSFIHIKLTKKPFLIPTKTYNDSIFGLLEKYRYIDEYISKFPSFSSLKSYMYRLKHIYYPSSSFIAPDNFKPEFFVLSSGINNLLYYNLNNEKCVIQ</sequence>